<accession>A0A814PH22</accession>
<dbReference type="EMBL" id="CAJOBC010005612">
    <property type="protein sequence ID" value="CAF3869653.1"/>
    <property type="molecule type" value="Genomic_DNA"/>
</dbReference>
<comment type="caution">
    <text evidence="2">The sequence shown here is derived from an EMBL/GenBank/DDBJ whole genome shotgun (WGS) entry which is preliminary data.</text>
</comment>
<dbReference type="Proteomes" id="UP000663829">
    <property type="component" value="Unassembled WGS sequence"/>
</dbReference>
<evidence type="ECO:0000313" key="3">
    <source>
        <dbReference type="EMBL" id="CAF3869653.1"/>
    </source>
</evidence>
<feature type="chain" id="PRO_5036410609" evidence="1">
    <location>
        <begin position="23"/>
        <end position="176"/>
    </location>
</feature>
<evidence type="ECO:0000313" key="2">
    <source>
        <dbReference type="EMBL" id="CAF1105012.1"/>
    </source>
</evidence>
<name>A0A814PH22_9BILA</name>
<reference evidence="2" key="1">
    <citation type="submission" date="2021-02" db="EMBL/GenBank/DDBJ databases">
        <authorList>
            <person name="Nowell W R."/>
        </authorList>
    </citation>
    <scope>NUCLEOTIDE SEQUENCE</scope>
</reference>
<dbReference type="EMBL" id="CAJNOQ010005612">
    <property type="protein sequence ID" value="CAF1105012.1"/>
    <property type="molecule type" value="Genomic_DNA"/>
</dbReference>
<organism evidence="2 4">
    <name type="scientific">Didymodactylos carnosus</name>
    <dbReference type="NCBI Taxonomy" id="1234261"/>
    <lineage>
        <taxon>Eukaryota</taxon>
        <taxon>Metazoa</taxon>
        <taxon>Spiralia</taxon>
        <taxon>Gnathifera</taxon>
        <taxon>Rotifera</taxon>
        <taxon>Eurotatoria</taxon>
        <taxon>Bdelloidea</taxon>
        <taxon>Philodinida</taxon>
        <taxon>Philodinidae</taxon>
        <taxon>Didymodactylos</taxon>
    </lineage>
</organism>
<dbReference type="Proteomes" id="UP000681722">
    <property type="component" value="Unassembled WGS sequence"/>
</dbReference>
<sequence>MNFFIFVLGVILAIHGVIKVDGRVVFDYDSSDSENNNDLMQEEEEPQLAMLERDEIVSMAARALEYTEDDYLLKQIIPLLDNNIERDFVRILTSLKKDDRDMVAIILSGLAWKTTKGCPRLSQAMVVERRIILKIMYPVARLLYNDHVLKKLSKSDQQVLKSAEQTVKTNAQLLCR</sequence>
<evidence type="ECO:0000256" key="1">
    <source>
        <dbReference type="SAM" id="SignalP"/>
    </source>
</evidence>
<evidence type="ECO:0000313" key="4">
    <source>
        <dbReference type="Proteomes" id="UP000663829"/>
    </source>
</evidence>
<keyword evidence="1" id="KW-0732">Signal</keyword>
<proteinExistence type="predicted"/>
<protein>
    <submittedName>
        <fullName evidence="2">Uncharacterized protein</fullName>
    </submittedName>
</protein>
<dbReference type="AlphaFoldDB" id="A0A814PH22"/>
<keyword evidence="4" id="KW-1185">Reference proteome</keyword>
<gene>
    <name evidence="2" type="ORF">GPM918_LOCUS18940</name>
    <name evidence="3" type="ORF">SRO942_LOCUS18937</name>
</gene>
<feature type="signal peptide" evidence="1">
    <location>
        <begin position="1"/>
        <end position="22"/>
    </location>
</feature>